<keyword evidence="2" id="KW-0169">Cobalamin biosynthesis</keyword>
<reference evidence="4 5" key="1">
    <citation type="submission" date="2020-11" db="EMBL/GenBank/DDBJ databases">
        <title>Enhanced detection system for hospital associated transmission using whole genome sequencing surveillance.</title>
        <authorList>
            <person name="Harrison L.H."/>
            <person name="Van Tyne D."/>
            <person name="Marsh J.W."/>
            <person name="Griffith M.P."/>
            <person name="Snyder D.J."/>
            <person name="Cooper V.S."/>
            <person name="Mustapha M."/>
        </authorList>
    </citation>
    <scope>NUCLEOTIDE SEQUENCE [LARGE SCALE GENOMIC DNA]</scope>
    <source>
        <strain evidence="4 5">CB00117</strain>
    </source>
</reference>
<dbReference type="EMBL" id="JADWND010000003">
    <property type="protein sequence ID" value="MBJ8380734.1"/>
    <property type="molecule type" value="Genomic_DNA"/>
</dbReference>
<protein>
    <submittedName>
        <fullName evidence="4">Cobalt-precorrin-6A reductase</fullName>
        <ecNumber evidence="4">1.3.1.106</ecNumber>
    </submittedName>
</protein>
<evidence type="ECO:0000313" key="4">
    <source>
        <dbReference type="EMBL" id="MBJ8380734.1"/>
    </source>
</evidence>
<dbReference type="PANTHER" id="PTHR36925">
    <property type="entry name" value="COBALT-PRECORRIN-6A REDUCTASE"/>
    <property type="match status" value="1"/>
</dbReference>
<evidence type="ECO:0000256" key="1">
    <source>
        <dbReference type="ARBA" id="ARBA00004953"/>
    </source>
</evidence>
<sequence length="266" mass="28670">MSVGEVLVVGGTSDARAICQQLDAANVAYTLSVATPTGKQLAGDIKGQVRCGRLEQEQMVNWLKENGTRWVIDASHPYAEIVSRNIMRACEQAGVLLSRYQRPEQLRDLTHPLLYTVNSIADACEVAGRLGERVLLTTGSKDLANWRTGLPEKTLLARVLPVPEVIAQCAELGFGVGEIFALCGPFSAEFNAAFYRQCQADVVITKASGAEGGYQEKVQPCLDAGIPCIVITRPAPLVTGEELLESQAAFAQRLSRWLAAAKGVIQ</sequence>
<dbReference type="InterPro" id="IPR003723">
    <property type="entry name" value="Precorrin-6x_reduct"/>
</dbReference>
<dbReference type="RefSeq" id="WP_200034080.1">
    <property type="nucleotide sequence ID" value="NZ_JADWND010000003.1"/>
</dbReference>
<evidence type="ECO:0000313" key="5">
    <source>
        <dbReference type="Proteomes" id="UP000746649"/>
    </source>
</evidence>
<proteinExistence type="predicted"/>
<dbReference type="PROSITE" id="PS51014">
    <property type="entry name" value="COBK_CBIJ"/>
    <property type="match status" value="1"/>
</dbReference>
<evidence type="ECO:0000256" key="2">
    <source>
        <dbReference type="ARBA" id="ARBA00022573"/>
    </source>
</evidence>
<keyword evidence="5" id="KW-1185">Reference proteome</keyword>
<dbReference type="GO" id="GO:0016491">
    <property type="term" value="F:oxidoreductase activity"/>
    <property type="evidence" value="ECO:0007669"/>
    <property type="project" value="UniProtKB-KW"/>
</dbReference>
<keyword evidence="3 4" id="KW-0560">Oxidoreductase</keyword>
<accession>A0ABS0ZPH6</accession>
<organism evidence="4 5">
    <name type="scientific">Citrobacter sedlakii</name>
    <dbReference type="NCBI Taxonomy" id="67826"/>
    <lineage>
        <taxon>Bacteria</taxon>
        <taxon>Pseudomonadati</taxon>
        <taxon>Pseudomonadota</taxon>
        <taxon>Gammaproteobacteria</taxon>
        <taxon>Enterobacterales</taxon>
        <taxon>Enterobacteriaceae</taxon>
        <taxon>Citrobacter</taxon>
        <taxon>Citrobacter freundii complex</taxon>
    </lineage>
</organism>
<name>A0ABS0ZPH6_9ENTR</name>
<dbReference type="NCBIfam" id="NF005967">
    <property type="entry name" value="PRK08057.1-1"/>
    <property type="match status" value="1"/>
</dbReference>
<dbReference type="NCBIfam" id="TIGR00715">
    <property type="entry name" value="precor6x_red"/>
    <property type="match status" value="1"/>
</dbReference>
<gene>
    <name evidence="4" type="ORF">I6M88_07065</name>
</gene>
<comment type="caution">
    <text evidence="4">The sequence shown here is derived from an EMBL/GenBank/DDBJ whole genome shotgun (WGS) entry which is preliminary data.</text>
</comment>
<dbReference type="PANTHER" id="PTHR36925:SF1">
    <property type="entry name" value="COBALT-PRECORRIN-6A REDUCTASE"/>
    <property type="match status" value="1"/>
</dbReference>
<dbReference type="Pfam" id="PF02571">
    <property type="entry name" value="CbiJ"/>
    <property type="match status" value="1"/>
</dbReference>
<comment type="pathway">
    <text evidence="1">Cofactor biosynthesis; adenosylcobalamin biosynthesis.</text>
</comment>
<dbReference type="Proteomes" id="UP000746649">
    <property type="component" value="Unassembled WGS sequence"/>
</dbReference>
<dbReference type="EC" id="1.3.1.106" evidence="4"/>
<evidence type="ECO:0000256" key="3">
    <source>
        <dbReference type="ARBA" id="ARBA00023002"/>
    </source>
</evidence>